<name>A0A0G0QXT8_9BACT</name>
<dbReference type="Proteomes" id="UP000034881">
    <property type="component" value="Unassembled WGS sequence"/>
</dbReference>
<evidence type="ECO:0000313" key="1">
    <source>
        <dbReference type="EMBL" id="KKR42256.1"/>
    </source>
</evidence>
<dbReference type="EMBL" id="LBYB01000003">
    <property type="protein sequence ID" value="KKR42256.1"/>
    <property type="molecule type" value="Genomic_DNA"/>
</dbReference>
<dbReference type="AlphaFoldDB" id="A0A0G0QXT8"/>
<reference evidence="1 2" key="1">
    <citation type="journal article" date="2015" name="Nature">
        <title>rRNA introns, odd ribosomes, and small enigmatic genomes across a large radiation of phyla.</title>
        <authorList>
            <person name="Brown C.T."/>
            <person name="Hug L.A."/>
            <person name="Thomas B.C."/>
            <person name="Sharon I."/>
            <person name="Castelle C.J."/>
            <person name="Singh A."/>
            <person name="Wilkins M.J."/>
            <person name="Williams K.H."/>
            <person name="Banfield J.F."/>
        </authorList>
    </citation>
    <scope>NUCLEOTIDE SEQUENCE [LARGE SCALE GENOMIC DNA]</scope>
</reference>
<sequence>MYAKKLKIASIIVTYNRVEEAKAQMDIIRELWQPMFESVDIYHEFNGEKLWHPQKYKEDFLHRHKPMPHFVGANHMLNQGIKHVLESGNKYDYIIASSADVWFYDPKKIKEVILKCHKKQSQLATSLWFGVILSTEFFIITPNLAKRVFPLHFTNIINKYKPLKWAYSKVSIFENIFTLQVMRMLKNPAKIYLIPGRRTIWPQNRYSSANFYASHHDRNQRKRDISIKMKDILGNKIKNMPSLTKFLS</sequence>
<accession>A0A0G0QXT8</accession>
<organism evidence="1 2">
    <name type="scientific">Candidatus Daviesbacteria bacterium GW2011_GWC2_40_12</name>
    <dbReference type="NCBI Taxonomy" id="1618431"/>
    <lineage>
        <taxon>Bacteria</taxon>
        <taxon>Candidatus Daviesiibacteriota</taxon>
    </lineage>
</organism>
<evidence type="ECO:0000313" key="2">
    <source>
        <dbReference type="Proteomes" id="UP000034881"/>
    </source>
</evidence>
<proteinExistence type="predicted"/>
<protein>
    <recommendedName>
        <fullName evidence="3">Glycosyltransferase 2-like domain-containing protein</fullName>
    </recommendedName>
</protein>
<evidence type="ECO:0008006" key="3">
    <source>
        <dbReference type="Google" id="ProtNLM"/>
    </source>
</evidence>
<gene>
    <name evidence="1" type="ORF">UT77_C0003G0051</name>
</gene>
<comment type="caution">
    <text evidence="1">The sequence shown here is derived from an EMBL/GenBank/DDBJ whole genome shotgun (WGS) entry which is preliminary data.</text>
</comment>